<comment type="caution">
    <text evidence="1">The sequence shown here is derived from an EMBL/GenBank/DDBJ whole genome shotgun (WGS) entry which is preliminary data.</text>
</comment>
<sequence>GFLGVPGAAWSGSEGEVLFTRFSWPRISQKQRRRKEQGFLGVPGAAWSGSEGEVLFTRFAWPRISQKQRRRKEQ</sequence>
<protein>
    <submittedName>
        <fullName evidence="1">Uncharacterized protein</fullName>
    </submittedName>
</protein>
<proteinExistence type="predicted"/>
<accession>A0AAV7MW05</accession>
<keyword evidence="2" id="KW-1185">Reference proteome</keyword>
<reference evidence="1" key="1">
    <citation type="journal article" date="2022" name="bioRxiv">
        <title>Sequencing and chromosome-scale assembly of the giantPleurodeles waltlgenome.</title>
        <authorList>
            <person name="Brown T."/>
            <person name="Elewa A."/>
            <person name="Iarovenko S."/>
            <person name="Subramanian E."/>
            <person name="Araus A.J."/>
            <person name="Petzold A."/>
            <person name="Susuki M."/>
            <person name="Suzuki K.-i.T."/>
            <person name="Hayashi T."/>
            <person name="Toyoda A."/>
            <person name="Oliveira C."/>
            <person name="Osipova E."/>
            <person name="Leigh N.D."/>
            <person name="Simon A."/>
            <person name="Yun M.H."/>
        </authorList>
    </citation>
    <scope>NUCLEOTIDE SEQUENCE</scope>
    <source>
        <strain evidence="1">20211129_DDA</strain>
        <tissue evidence="1">Liver</tissue>
    </source>
</reference>
<dbReference type="AlphaFoldDB" id="A0AAV7MW05"/>
<gene>
    <name evidence="1" type="ORF">NDU88_005191</name>
</gene>
<evidence type="ECO:0000313" key="1">
    <source>
        <dbReference type="EMBL" id="KAJ1107802.1"/>
    </source>
</evidence>
<dbReference type="EMBL" id="JANPWB010000013">
    <property type="protein sequence ID" value="KAJ1107802.1"/>
    <property type="molecule type" value="Genomic_DNA"/>
</dbReference>
<feature type="non-terminal residue" evidence="1">
    <location>
        <position position="1"/>
    </location>
</feature>
<feature type="non-terminal residue" evidence="1">
    <location>
        <position position="74"/>
    </location>
</feature>
<name>A0AAV7MW05_PLEWA</name>
<dbReference type="Proteomes" id="UP001066276">
    <property type="component" value="Chromosome 9"/>
</dbReference>
<organism evidence="1 2">
    <name type="scientific">Pleurodeles waltl</name>
    <name type="common">Iberian ribbed newt</name>
    <dbReference type="NCBI Taxonomy" id="8319"/>
    <lineage>
        <taxon>Eukaryota</taxon>
        <taxon>Metazoa</taxon>
        <taxon>Chordata</taxon>
        <taxon>Craniata</taxon>
        <taxon>Vertebrata</taxon>
        <taxon>Euteleostomi</taxon>
        <taxon>Amphibia</taxon>
        <taxon>Batrachia</taxon>
        <taxon>Caudata</taxon>
        <taxon>Salamandroidea</taxon>
        <taxon>Salamandridae</taxon>
        <taxon>Pleurodelinae</taxon>
        <taxon>Pleurodeles</taxon>
    </lineage>
</organism>
<evidence type="ECO:0000313" key="2">
    <source>
        <dbReference type="Proteomes" id="UP001066276"/>
    </source>
</evidence>